<keyword evidence="2" id="KW-1185">Reference proteome</keyword>
<sequence length="70" mass="7408">MSGLVDKWTRKISERCQAIFSGSGPSAEVQAGAETPTNFGWMSPALGRIKMAGSVKSEASVVMLVQCFSP</sequence>
<evidence type="ECO:0000313" key="1">
    <source>
        <dbReference type="EMBL" id="KAI4342365.1"/>
    </source>
</evidence>
<dbReference type="Proteomes" id="UP001057402">
    <property type="component" value="Chromosome 7"/>
</dbReference>
<protein>
    <submittedName>
        <fullName evidence="1">Uncharacterized protein</fullName>
    </submittedName>
</protein>
<dbReference type="EMBL" id="CM042886">
    <property type="protein sequence ID" value="KAI4342365.1"/>
    <property type="molecule type" value="Genomic_DNA"/>
</dbReference>
<name>A0ACB9P6J2_9MYRT</name>
<accession>A0ACB9P6J2</accession>
<proteinExistence type="predicted"/>
<comment type="caution">
    <text evidence="1">The sequence shown here is derived from an EMBL/GenBank/DDBJ whole genome shotgun (WGS) entry which is preliminary data.</text>
</comment>
<organism evidence="1 2">
    <name type="scientific">Melastoma candidum</name>
    <dbReference type="NCBI Taxonomy" id="119954"/>
    <lineage>
        <taxon>Eukaryota</taxon>
        <taxon>Viridiplantae</taxon>
        <taxon>Streptophyta</taxon>
        <taxon>Embryophyta</taxon>
        <taxon>Tracheophyta</taxon>
        <taxon>Spermatophyta</taxon>
        <taxon>Magnoliopsida</taxon>
        <taxon>eudicotyledons</taxon>
        <taxon>Gunneridae</taxon>
        <taxon>Pentapetalae</taxon>
        <taxon>rosids</taxon>
        <taxon>malvids</taxon>
        <taxon>Myrtales</taxon>
        <taxon>Melastomataceae</taxon>
        <taxon>Melastomatoideae</taxon>
        <taxon>Melastomateae</taxon>
        <taxon>Melastoma</taxon>
    </lineage>
</organism>
<gene>
    <name evidence="1" type="ORF">MLD38_027003</name>
</gene>
<evidence type="ECO:0000313" key="2">
    <source>
        <dbReference type="Proteomes" id="UP001057402"/>
    </source>
</evidence>
<reference evidence="2" key="1">
    <citation type="journal article" date="2023" name="Front. Plant Sci.">
        <title>Chromosomal-level genome assembly of Melastoma candidum provides insights into trichome evolution.</title>
        <authorList>
            <person name="Zhong Y."/>
            <person name="Wu W."/>
            <person name="Sun C."/>
            <person name="Zou P."/>
            <person name="Liu Y."/>
            <person name="Dai S."/>
            <person name="Zhou R."/>
        </authorList>
    </citation>
    <scope>NUCLEOTIDE SEQUENCE [LARGE SCALE GENOMIC DNA]</scope>
</reference>